<dbReference type="RefSeq" id="WP_160720931.1">
    <property type="nucleotide sequence ID" value="NZ_SUMG01000007.1"/>
</dbReference>
<keyword evidence="1" id="KW-0732">Signal</keyword>
<dbReference type="AlphaFoldDB" id="A0AA44BDX5"/>
<name>A0AA44BDX5_9CLOT</name>
<feature type="signal peptide" evidence="1">
    <location>
        <begin position="1"/>
        <end position="25"/>
    </location>
</feature>
<dbReference type="SUPFAM" id="SSF53850">
    <property type="entry name" value="Periplasmic binding protein-like II"/>
    <property type="match status" value="1"/>
</dbReference>
<dbReference type="GO" id="GO:0043190">
    <property type="term" value="C:ATP-binding cassette (ABC) transporter complex"/>
    <property type="evidence" value="ECO:0007669"/>
    <property type="project" value="InterPro"/>
</dbReference>
<reference evidence="3 4" key="1">
    <citation type="submission" date="2019-04" db="EMBL/GenBank/DDBJ databases">
        <title>Isachenkonia alkalipeptolytica gen. nov. sp. nov. a new anaerobic, alkiliphilic organothrophic bacterium capable to reduce synthesized ferrihydrite isolated from a soda lake.</title>
        <authorList>
            <person name="Toshchakov S.V."/>
            <person name="Zavarzina D.G."/>
            <person name="Zhilina T.N."/>
            <person name="Kostrikina N.A."/>
            <person name="Kublanov I.V."/>
        </authorList>
    </citation>
    <scope>NUCLEOTIDE SEQUENCE [LARGE SCALE GENOMIC DNA]</scope>
    <source>
        <strain evidence="3 4">Z-1701</strain>
    </source>
</reference>
<feature type="domain" description="ABC-type glycine betaine transport system substrate-binding" evidence="2">
    <location>
        <begin position="36"/>
        <end position="303"/>
    </location>
</feature>
<evidence type="ECO:0000259" key="2">
    <source>
        <dbReference type="Pfam" id="PF04069"/>
    </source>
</evidence>
<evidence type="ECO:0000313" key="3">
    <source>
        <dbReference type="EMBL" id="NBG88407.1"/>
    </source>
</evidence>
<dbReference type="InterPro" id="IPR007210">
    <property type="entry name" value="ABC_Gly_betaine_transp_sub-bd"/>
</dbReference>
<dbReference type="EMBL" id="SUMG01000007">
    <property type="protein sequence ID" value="NBG88407.1"/>
    <property type="molecule type" value="Genomic_DNA"/>
</dbReference>
<accession>A0AA44BDX5</accession>
<sequence length="309" mass="35223">MKSKKSFKKWSLLLIAILLTATLFIGCGEDDEDNPTITVASKPWTEQMILGNMLLDLFDHHGYPVEDRIGLGESDVIRPALHSDQVDVYWEYTGTTLTTFMHEDPVGDPDEAYQMVKDWDKEENDVVWLEYSEANNAYVLLMREEDANEKGIVTISDLAAYINENPGELDLGCNEVFYEREDGVQGLERVYDFEFGDDNITFLSTGLYYDALRQGEVDVAEGFGTDGRIPAFDLIIIEDDADFFPVYNPAPVVRQEILDAYPELEEIVNELTRLLDHDTLTELNEEVDIHELEPEEVAENFLRDNGLID</sequence>
<protein>
    <submittedName>
        <fullName evidence="3">Glycine/betaine ABC transporter substrate-binding protein</fullName>
    </submittedName>
</protein>
<feature type="chain" id="PRO_5041412368" evidence="1">
    <location>
        <begin position="26"/>
        <end position="309"/>
    </location>
</feature>
<evidence type="ECO:0000313" key="4">
    <source>
        <dbReference type="Proteomes" id="UP000449710"/>
    </source>
</evidence>
<dbReference type="Proteomes" id="UP000449710">
    <property type="component" value="Unassembled WGS sequence"/>
</dbReference>
<comment type="caution">
    <text evidence="3">The sequence shown here is derived from an EMBL/GenBank/DDBJ whole genome shotgun (WGS) entry which is preliminary data.</text>
</comment>
<dbReference type="Gene3D" id="3.40.190.10">
    <property type="entry name" value="Periplasmic binding protein-like II"/>
    <property type="match status" value="1"/>
</dbReference>
<dbReference type="PROSITE" id="PS51257">
    <property type="entry name" value="PROKAR_LIPOPROTEIN"/>
    <property type="match status" value="1"/>
</dbReference>
<proteinExistence type="predicted"/>
<keyword evidence="4" id="KW-1185">Reference proteome</keyword>
<organism evidence="3 4">
    <name type="scientific">Isachenkonia alkalipeptolytica</name>
    <dbReference type="NCBI Taxonomy" id="2565777"/>
    <lineage>
        <taxon>Bacteria</taxon>
        <taxon>Bacillati</taxon>
        <taxon>Bacillota</taxon>
        <taxon>Clostridia</taxon>
        <taxon>Eubacteriales</taxon>
        <taxon>Clostridiaceae</taxon>
        <taxon>Isachenkonia</taxon>
    </lineage>
</organism>
<gene>
    <name evidence="3" type="ORF">ISALK_07820</name>
</gene>
<dbReference type="Pfam" id="PF04069">
    <property type="entry name" value="OpuAC"/>
    <property type="match status" value="1"/>
</dbReference>
<dbReference type="Gene3D" id="3.40.190.120">
    <property type="entry name" value="Osmoprotection protein (prox), domain 2"/>
    <property type="match status" value="1"/>
</dbReference>
<evidence type="ECO:0000256" key="1">
    <source>
        <dbReference type="SAM" id="SignalP"/>
    </source>
</evidence>
<dbReference type="GO" id="GO:0022857">
    <property type="term" value="F:transmembrane transporter activity"/>
    <property type="evidence" value="ECO:0007669"/>
    <property type="project" value="InterPro"/>
</dbReference>